<proteinExistence type="predicted"/>
<name>A0A0E9TZ59_ANGAN</name>
<sequence>MEFTDSKWQQAKPALCYKSNHTIMLKRKHIFNNRN</sequence>
<reference evidence="1" key="2">
    <citation type="journal article" date="2015" name="Fish Shellfish Immunol.">
        <title>Early steps in the European eel (Anguilla anguilla)-Vibrio vulnificus interaction in the gills: Role of the RtxA13 toxin.</title>
        <authorList>
            <person name="Callol A."/>
            <person name="Pajuelo D."/>
            <person name="Ebbesson L."/>
            <person name="Teles M."/>
            <person name="MacKenzie S."/>
            <person name="Amaro C."/>
        </authorList>
    </citation>
    <scope>NUCLEOTIDE SEQUENCE</scope>
</reference>
<evidence type="ECO:0000313" key="1">
    <source>
        <dbReference type="EMBL" id="JAH58954.1"/>
    </source>
</evidence>
<dbReference type="EMBL" id="GBXM01049623">
    <property type="protein sequence ID" value="JAH58954.1"/>
    <property type="molecule type" value="Transcribed_RNA"/>
</dbReference>
<dbReference type="AlphaFoldDB" id="A0A0E9TZ59"/>
<protein>
    <submittedName>
        <fullName evidence="1">Uncharacterized protein</fullName>
    </submittedName>
</protein>
<organism evidence="1">
    <name type="scientific">Anguilla anguilla</name>
    <name type="common">European freshwater eel</name>
    <name type="synonym">Muraena anguilla</name>
    <dbReference type="NCBI Taxonomy" id="7936"/>
    <lineage>
        <taxon>Eukaryota</taxon>
        <taxon>Metazoa</taxon>
        <taxon>Chordata</taxon>
        <taxon>Craniata</taxon>
        <taxon>Vertebrata</taxon>
        <taxon>Euteleostomi</taxon>
        <taxon>Actinopterygii</taxon>
        <taxon>Neopterygii</taxon>
        <taxon>Teleostei</taxon>
        <taxon>Anguilliformes</taxon>
        <taxon>Anguillidae</taxon>
        <taxon>Anguilla</taxon>
    </lineage>
</organism>
<reference evidence="1" key="1">
    <citation type="submission" date="2014-11" db="EMBL/GenBank/DDBJ databases">
        <authorList>
            <person name="Amaro Gonzalez C."/>
        </authorList>
    </citation>
    <scope>NUCLEOTIDE SEQUENCE</scope>
</reference>
<accession>A0A0E9TZ59</accession>